<proteinExistence type="evidence at protein level"/>
<dbReference type="AlphaFoldDB" id="Q21816"/>
<dbReference type="FunCoup" id="Q21816">
    <property type="interactions" value="1093"/>
</dbReference>
<dbReference type="GeneID" id="180861"/>
<feature type="region of interest" description="Disordered" evidence="1">
    <location>
        <begin position="752"/>
        <end position="817"/>
    </location>
</feature>
<gene>
    <name evidence="2" type="ORF">CELE_R07E4.5</name>
    <name evidence="2 4" type="ORF">R07E4.5</name>
</gene>
<dbReference type="UCSC" id="R07E4.5">
    <property type="organism name" value="c. elegans"/>
</dbReference>
<dbReference type="OrthoDB" id="5877820at2759"/>
<keyword evidence="3" id="KW-1185">Reference proteome</keyword>
<dbReference type="Bgee" id="WBGene00019938">
    <property type="expression patterns" value="Expressed in embryo and 4 other cell types or tissues"/>
</dbReference>
<dbReference type="HOGENOM" id="CLU_345898_0_0_1"/>
<feature type="region of interest" description="Disordered" evidence="1">
    <location>
        <begin position="260"/>
        <end position="393"/>
    </location>
</feature>
<dbReference type="eggNOG" id="ENOG502SBH7">
    <property type="taxonomic scope" value="Eukaryota"/>
</dbReference>
<evidence type="ECO:0007829" key="5">
    <source>
        <dbReference type="PeptideAtlas" id="Q21816"/>
    </source>
</evidence>
<evidence type="ECO:0000313" key="2">
    <source>
        <dbReference type="EMBL" id="CCD67511.1"/>
    </source>
</evidence>
<dbReference type="InParanoid" id="Q21816"/>
<dbReference type="SMR" id="Q21816"/>
<feature type="compositionally biased region" description="Basic and acidic residues" evidence="1">
    <location>
        <begin position="357"/>
        <end position="386"/>
    </location>
</feature>
<sequence>MPFPNQIHFLVDASIKMHAIIDCDATPMENAYIFLREICKKGDHQPTYIDRVHIHIGDNYIELEEGKALKMFEDSKSMIFEPSDQNDFLSLWKTALDADEDENALFFIVSTIVNEKILKMFHKYHKKMTFLDFSGIKLNISERLKSDVHLVEHGTSKKLAATIHKKITENYVTTVNFGTSFGVELAPCTVRKNVPYELTKIDIVGTSTYQPLETISVLTRSFLLPIDKCYDKKGSKVNNAVAYCVLKEIIGDKPVALLEKEDENDRSSDTSLEKSNEDIKKEIDDMKSETTAPVVPVKPRAPKKKFPNLVPNNENGYEGDGESGPITAENVKNEKTNLTKGGRKRRLQTLEPSNAKKGKDAKNGDLLSEVKNDKEAETKENEDGKASADGTPDPLFLVACATERYTGLRRPVILRLREFDKDDKTYYDEETLKAKLEEHAVKKLEEEKDKLQSAAAPEDDSPASPPMDCPASPDMVPVIPQTVKIIPTVPTIPLETQDVDMREPSAPKDVDYRSQDVDLRVAVPVGDVDLRAQDKVQDSLPVEVKKESCIVDDAVVPEEPPMEDLTTNQDQPVKLIPLEGQTELKAAEIKQEMSEETAADDNQSQENVFDYGKYIQIIVLDMTWEKFEKQIAIVNDDDIFEELTEREKTVVGPEPNHDYTKLTGWYSPEAMQFYVNKMVRALRKLQDRSALFEKEYQNMTRMVIYGQSPEMARQFAILIREESYGLERQAVPVADGAAQYFEQLSEQMLYQPRPRKAVSSRRHHYTQPHPHHQQMPHHQPHLHHAHHPVHPHRGPRASHSQHLQHGQYAHHTQRPRH</sequence>
<dbReference type="Proteomes" id="UP000001940">
    <property type="component" value="Chromosome X"/>
</dbReference>
<dbReference type="InterPro" id="IPR051095">
    <property type="entry name" value="Dros_DevTransReg"/>
</dbReference>
<keyword evidence="5" id="KW-1267">Proteomics identification</keyword>
<dbReference type="AGR" id="WB:WBGene00019938"/>
<feature type="region of interest" description="Disordered" evidence="1">
    <location>
        <begin position="446"/>
        <end position="466"/>
    </location>
</feature>
<feature type="compositionally biased region" description="Basic residues" evidence="1">
    <location>
        <begin position="753"/>
        <end position="796"/>
    </location>
</feature>
<organism evidence="2 3">
    <name type="scientific">Caenorhabditis elegans</name>
    <dbReference type="NCBI Taxonomy" id="6239"/>
    <lineage>
        <taxon>Eukaryota</taxon>
        <taxon>Metazoa</taxon>
        <taxon>Ecdysozoa</taxon>
        <taxon>Nematoda</taxon>
        <taxon>Chromadorea</taxon>
        <taxon>Rhabditida</taxon>
        <taxon>Rhabditina</taxon>
        <taxon>Rhabditomorpha</taxon>
        <taxon>Rhabditoidea</taxon>
        <taxon>Rhabditidae</taxon>
        <taxon>Peloderinae</taxon>
        <taxon>Caenorhabditis</taxon>
    </lineage>
</organism>
<dbReference type="PANTHER" id="PTHR23110">
    <property type="entry name" value="BTB DOMAIN TRANSCRIPTION FACTOR"/>
    <property type="match status" value="1"/>
</dbReference>
<dbReference type="PaxDb" id="6239-R07E4.5"/>
<evidence type="ECO:0000313" key="4">
    <source>
        <dbReference type="WormBase" id="R07E4.5"/>
    </source>
</evidence>
<accession>Q21816</accession>
<dbReference type="OMA" id="TKLTGWY"/>
<dbReference type="EMBL" id="BX284606">
    <property type="protein sequence ID" value="CCD67511.1"/>
    <property type="molecule type" value="Genomic_DNA"/>
</dbReference>
<dbReference type="CTD" id="180861"/>
<dbReference type="WormBase" id="R07E4.5">
    <property type="protein sequence ID" value="CE04820"/>
    <property type="gene ID" value="WBGene00019938"/>
</dbReference>
<evidence type="ECO:0000313" key="3">
    <source>
        <dbReference type="Proteomes" id="UP000001940"/>
    </source>
</evidence>
<dbReference type="STRING" id="6239.R07E4.5.1"/>
<reference evidence="2 3" key="1">
    <citation type="journal article" date="1998" name="Science">
        <title>Genome sequence of the nematode C. elegans: a platform for investigating biology.</title>
        <authorList>
            <consortium name="The C. elegans sequencing consortium"/>
            <person name="Sulson J.E."/>
            <person name="Waterston R."/>
        </authorList>
    </citation>
    <scope>NUCLEOTIDE SEQUENCE [LARGE SCALE GENOMIC DNA]</scope>
    <source>
        <strain evidence="2 3">Bristol N2</strain>
    </source>
</reference>
<feature type="compositionally biased region" description="Basic and acidic residues" evidence="1">
    <location>
        <begin position="263"/>
        <end position="288"/>
    </location>
</feature>
<dbReference type="PIR" id="T16697">
    <property type="entry name" value="T16697"/>
</dbReference>
<dbReference type="KEGG" id="cel:CELE_R07E4.5"/>
<evidence type="ECO:0000256" key="1">
    <source>
        <dbReference type="SAM" id="MobiDB-lite"/>
    </source>
</evidence>
<protein>
    <submittedName>
        <fullName evidence="2">VWFA domain-containing protein</fullName>
    </submittedName>
</protein>
<name>Q21816_CAEEL</name>
<dbReference type="PANTHER" id="PTHR23110:SF109">
    <property type="entry name" value="FI07618P-RELATED"/>
    <property type="match status" value="1"/>
</dbReference>
<dbReference type="RefSeq" id="NP_508995.1">
    <property type="nucleotide sequence ID" value="NM_076594.3"/>
</dbReference>
<dbReference type="PeptideAtlas" id="Q21816"/>